<protein>
    <submittedName>
        <fullName evidence="1">DUF2523 domain-containing protein</fullName>
    </submittedName>
</protein>
<dbReference type="Pfam" id="PF10734">
    <property type="entry name" value="DUF2523"/>
    <property type="match status" value="1"/>
</dbReference>
<dbReference type="RefSeq" id="WP_394405671.1">
    <property type="nucleotide sequence ID" value="NZ_JBIGIC010000001.1"/>
</dbReference>
<evidence type="ECO:0000313" key="2">
    <source>
        <dbReference type="Proteomes" id="UP001606134"/>
    </source>
</evidence>
<comment type="caution">
    <text evidence="1">The sequence shown here is derived from an EMBL/GenBank/DDBJ whole genome shotgun (WGS) entry which is preliminary data.</text>
</comment>
<gene>
    <name evidence="1" type="ORF">ACG04R_00960</name>
</gene>
<dbReference type="InterPro" id="IPR019670">
    <property type="entry name" value="DUF2523"/>
</dbReference>
<reference evidence="1 2" key="1">
    <citation type="submission" date="2024-08" db="EMBL/GenBank/DDBJ databases">
        <authorList>
            <person name="Lu H."/>
        </authorList>
    </citation>
    <scope>NUCLEOTIDE SEQUENCE [LARGE SCALE GENOMIC DNA]</scope>
    <source>
        <strain evidence="1 2">BYS78W</strain>
    </source>
</reference>
<organism evidence="1 2">
    <name type="scientific">Pelomonas candidula</name>
    <dbReference type="NCBI Taxonomy" id="3299025"/>
    <lineage>
        <taxon>Bacteria</taxon>
        <taxon>Pseudomonadati</taxon>
        <taxon>Pseudomonadota</taxon>
        <taxon>Betaproteobacteria</taxon>
        <taxon>Burkholderiales</taxon>
        <taxon>Sphaerotilaceae</taxon>
        <taxon>Roseateles</taxon>
    </lineage>
</organism>
<sequence>MPIFIGALIGALIQVLGTLVGKILVSLGIGYAVYSGVDASITFARDYFISSMNGLGGNAVAVAGTMKVGTCVSILTSAITTRLTINGLTSGTMKKFVMK</sequence>
<keyword evidence="2" id="KW-1185">Reference proteome</keyword>
<dbReference type="Proteomes" id="UP001606134">
    <property type="component" value="Unassembled WGS sequence"/>
</dbReference>
<accession>A0ABW7H5Q6</accession>
<evidence type="ECO:0000313" key="1">
    <source>
        <dbReference type="EMBL" id="MFG6485216.1"/>
    </source>
</evidence>
<proteinExistence type="predicted"/>
<dbReference type="EMBL" id="JBIGIC010000001">
    <property type="protein sequence ID" value="MFG6485216.1"/>
    <property type="molecule type" value="Genomic_DNA"/>
</dbReference>
<name>A0ABW7H5Q6_9BURK</name>